<gene>
    <name evidence="3" type="ORF">DUI87_15339</name>
</gene>
<comment type="caution">
    <text evidence="3">The sequence shown here is derived from an EMBL/GenBank/DDBJ whole genome shotgun (WGS) entry which is preliminary data.</text>
</comment>
<dbReference type="GO" id="GO:0006974">
    <property type="term" value="P:DNA damage response"/>
    <property type="evidence" value="ECO:0007669"/>
    <property type="project" value="TreeGrafter"/>
</dbReference>
<dbReference type="STRING" id="333673.A0A3M0K9Y6"/>
<organism evidence="3 4">
    <name type="scientific">Hirundo rustica rustica</name>
    <dbReference type="NCBI Taxonomy" id="333673"/>
    <lineage>
        <taxon>Eukaryota</taxon>
        <taxon>Metazoa</taxon>
        <taxon>Chordata</taxon>
        <taxon>Craniata</taxon>
        <taxon>Vertebrata</taxon>
        <taxon>Euteleostomi</taxon>
        <taxon>Archelosauria</taxon>
        <taxon>Archosauria</taxon>
        <taxon>Dinosauria</taxon>
        <taxon>Saurischia</taxon>
        <taxon>Theropoda</taxon>
        <taxon>Coelurosauria</taxon>
        <taxon>Aves</taxon>
        <taxon>Neognathae</taxon>
        <taxon>Neoaves</taxon>
        <taxon>Telluraves</taxon>
        <taxon>Australaves</taxon>
        <taxon>Passeriformes</taxon>
        <taxon>Sylvioidea</taxon>
        <taxon>Hirundinidae</taxon>
        <taxon>Hirundo</taxon>
    </lineage>
</organism>
<proteinExistence type="predicted"/>
<reference evidence="3 4" key="1">
    <citation type="submission" date="2018-07" db="EMBL/GenBank/DDBJ databases">
        <title>A high quality draft genome assembly of the barn swallow (H. rustica rustica).</title>
        <authorList>
            <person name="Formenti G."/>
            <person name="Chiara M."/>
            <person name="Poveda L."/>
            <person name="Francoijs K.-J."/>
            <person name="Bonisoli-Alquati A."/>
            <person name="Canova L."/>
            <person name="Gianfranceschi L."/>
            <person name="Horner D.S."/>
            <person name="Saino N."/>
        </authorList>
    </citation>
    <scope>NUCLEOTIDE SEQUENCE [LARGE SCALE GENOMIC DNA]</scope>
    <source>
        <strain evidence="3">Chelidonia</strain>
        <tissue evidence="3">Blood</tissue>
    </source>
</reference>
<dbReference type="GO" id="GO:0072542">
    <property type="term" value="F:protein phosphatase activator activity"/>
    <property type="evidence" value="ECO:0007669"/>
    <property type="project" value="TreeGrafter"/>
</dbReference>
<dbReference type="GO" id="GO:0005654">
    <property type="term" value="C:nucleoplasm"/>
    <property type="evidence" value="ECO:0007669"/>
    <property type="project" value="TreeGrafter"/>
</dbReference>
<feature type="region of interest" description="Disordered" evidence="1">
    <location>
        <begin position="473"/>
        <end position="537"/>
    </location>
</feature>
<evidence type="ECO:0000259" key="2">
    <source>
        <dbReference type="Pfam" id="PF04802"/>
    </source>
</evidence>
<sequence length="732" mass="84634">MGSISEFLDLPTCELDSLQELAALVTAVRISPVPKEWLAMILKHEGYIPKLLQLFQVCESEKNIEGLHLLFEVVRAILYLDKAFLFEEMLSEEHIMDVVGCLEYDPCLDHPVRHREFLTKITKLHDAILIRDPELRKKIRQTFGAQYIQAIIMHDPSDFEEGFLSTFNSFISSSRKEILFGLLKDEDFLPGILAQLKNEATDGVERREMMMFFKQFCTSSFMLPEKRDEFIQTLQKLGFLPILEKSMDGQLITKVIEQIICNPDPEFGECTRLMEIFCALIDPEKMMDVFSHLEVFEFVNTFYNRYIDVLTAPLMDDTSEEWNEIDNYRTAEILASVLELLSFCVERHEYHMKAYVIKKDLLRRALVLMKSKHKFLALCALRFMRGIIGLKDELYNNYITTGNLFEPVVNAVLANKSSCNLLRSALMELFEFIQEEDIHFLIEHIVQNFSDALESLKCLPTFQGLKTKYEQEKERQNKELDSVPSVLPAETLDEEAKDSQGDEDLQLSKGEEKAAPGSPPSSNGSSPTSTTPTTVMESPERGIFEIFGYPNDEDVEEFVFITPSGYQFLSSRVDFTLVCSRNHFSISYDVQPRAEVKILLLTATAFYNQQNVDSDPVPLRWMKIGPEFTKIRLIHRERESRSIVLYCPLSFRSPELGFKTASLFPELHFHISVKTHMKQSAYVHKKQFWTPCYRKEVEVLEQHKSDEEDLRKLGVFSLEKRRPGEDFISVQL</sequence>
<keyword evidence="4" id="KW-1185">Reference proteome</keyword>
<protein>
    <recommendedName>
        <fullName evidence="2">Serine/threonine-protein phosphatase 4 regulatory subunit 3-like central domain-containing protein</fullName>
    </recommendedName>
</protein>
<dbReference type="InterPro" id="IPR006887">
    <property type="entry name" value="P4R3-like_central_dom"/>
</dbReference>
<dbReference type="AlphaFoldDB" id="A0A3M0K9Y6"/>
<accession>A0A3M0K9Y6</accession>
<dbReference type="InterPro" id="IPR051137">
    <property type="entry name" value="PP4R3-like"/>
</dbReference>
<dbReference type="OrthoDB" id="27483at2759"/>
<feature type="domain" description="Serine/threonine-protein phosphatase 4 regulatory subunit 3-like central" evidence="2">
    <location>
        <begin position="246"/>
        <end position="471"/>
    </location>
</feature>
<dbReference type="Proteomes" id="UP000269221">
    <property type="component" value="Unassembled WGS sequence"/>
</dbReference>
<dbReference type="GO" id="GO:0030289">
    <property type="term" value="C:protein phosphatase 4 complex"/>
    <property type="evidence" value="ECO:0007669"/>
    <property type="project" value="TreeGrafter"/>
</dbReference>
<dbReference type="InterPro" id="IPR016024">
    <property type="entry name" value="ARM-type_fold"/>
</dbReference>
<evidence type="ECO:0000256" key="1">
    <source>
        <dbReference type="SAM" id="MobiDB-lite"/>
    </source>
</evidence>
<dbReference type="EMBL" id="QRBI01000119">
    <property type="protein sequence ID" value="RMC07870.1"/>
    <property type="molecule type" value="Genomic_DNA"/>
</dbReference>
<evidence type="ECO:0000313" key="4">
    <source>
        <dbReference type="Proteomes" id="UP000269221"/>
    </source>
</evidence>
<feature type="compositionally biased region" description="Low complexity" evidence="1">
    <location>
        <begin position="520"/>
        <end position="534"/>
    </location>
</feature>
<evidence type="ECO:0000313" key="3">
    <source>
        <dbReference type="EMBL" id="RMC07870.1"/>
    </source>
</evidence>
<dbReference type="PANTHER" id="PTHR23318">
    <property type="entry name" value="ATP SYNTHASE GAMMA-RELATED"/>
    <property type="match status" value="1"/>
</dbReference>
<dbReference type="Pfam" id="PF04802">
    <property type="entry name" value="PP4R3"/>
    <property type="match status" value="1"/>
</dbReference>
<dbReference type="PANTHER" id="PTHR23318:SF18">
    <property type="entry name" value="SERINE_THREONINE-PROTEIN PHOSPHATASE 4 REGULATORY SUBUNIT 3B"/>
    <property type="match status" value="1"/>
</dbReference>
<name>A0A3M0K9Y6_HIRRU</name>
<dbReference type="SUPFAM" id="SSF48371">
    <property type="entry name" value="ARM repeat"/>
    <property type="match status" value="1"/>
</dbReference>
<feature type="compositionally biased region" description="Acidic residues" evidence="1">
    <location>
        <begin position="491"/>
        <end position="505"/>
    </location>
</feature>